<comment type="caution">
    <text evidence="2">The sequence shown here is derived from an EMBL/GenBank/DDBJ whole genome shotgun (WGS) entry which is preliminary data.</text>
</comment>
<accession>A0AAW2HFR6</accession>
<evidence type="ECO:0000256" key="1">
    <source>
        <dbReference type="SAM" id="MobiDB-lite"/>
    </source>
</evidence>
<evidence type="ECO:0000313" key="2">
    <source>
        <dbReference type="EMBL" id="KAL0268353.1"/>
    </source>
</evidence>
<proteinExistence type="predicted"/>
<feature type="region of interest" description="Disordered" evidence="1">
    <location>
        <begin position="15"/>
        <end position="41"/>
    </location>
</feature>
<organism evidence="2">
    <name type="scientific">Menopon gallinae</name>
    <name type="common">poultry shaft louse</name>
    <dbReference type="NCBI Taxonomy" id="328185"/>
    <lineage>
        <taxon>Eukaryota</taxon>
        <taxon>Metazoa</taxon>
        <taxon>Ecdysozoa</taxon>
        <taxon>Arthropoda</taxon>
        <taxon>Hexapoda</taxon>
        <taxon>Insecta</taxon>
        <taxon>Pterygota</taxon>
        <taxon>Neoptera</taxon>
        <taxon>Paraneoptera</taxon>
        <taxon>Psocodea</taxon>
        <taxon>Troctomorpha</taxon>
        <taxon>Phthiraptera</taxon>
        <taxon>Amblycera</taxon>
        <taxon>Menoponidae</taxon>
        <taxon>Menopon</taxon>
    </lineage>
</organism>
<gene>
    <name evidence="2" type="ORF">PYX00_010327</name>
</gene>
<feature type="compositionally biased region" description="Polar residues" evidence="1">
    <location>
        <begin position="16"/>
        <end position="26"/>
    </location>
</feature>
<dbReference type="AlphaFoldDB" id="A0AAW2HFR6"/>
<dbReference type="EMBL" id="JARGDH010000005">
    <property type="protein sequence ID" value="KAL0268353.1"/>
    <property type="molecule type" value="Genomic_DNA"/>
</dbReference>
<reference evidence="2" key="1">
    <citation type="journal article" date="2024" name="Gigascience">
        <title>Chromosome-level genome of the poultry shaft louse Menopon gallinae provides insight into the host-switching and adaptive evolution of parasitic lice.</title>
        <authorList>
            <person name="Xu Y."/>
            <person name="Ma L."/>
            <person name="Liu S."/>
            <person name="Liang Y."/>
            <person name="Liu Q."/>
            <person name="He Z."/>
            <person name="Tian L."/>
            <person name="Duan Y."/>
            <person name="Cai W."/>
            <person name="Li H."/>
            <person name="Song F."/>
        </authorList>
    </citation>
    <scope>NUCLEOTIDE SEQUENCE</scope>
    <source>
        <strain evidence="2">Cailab_2023a</strain>
    </source>
</reference>
<sequence length="72" mass="7950">MEVFLEMTFRTRFARSGSNTKRSSGSFGRGHAIIRSAEADDPSPALTRIQGIVRDVQVGRDSIMAGETVHQR</sequence>
<name>A0AAW2HFR6_9NEOP</name>
<protein>
    <submittedName>
        <fullName evidence="2">Uncharacterized protein</fullName>
    </submittedName>
</protein>